<dbReference type="AlphaFoldDB" id="A0A177NVB5"/>
<sequence>MKKQTVLTLTAAMLVWGQGAWAAILTGGTGTFTVANDAGRFYSSSVDSSGNALLNSNPGYRDFTYNFTLGGGGLNQLKINSSATSGQAGQLAGTATSGIYDGNFWVTTNGGKGGNDDMILAVALTGPISSDFALTIQSNGYVVAPNQTTRPTVSAGNWQTNVVNETFYGSDFIYGPMTSRPASVYQPLYNGQDPATTGALMFIDLGVANRVGNLSDQVVFSVTGLYAENVLAFSTYAYDLIGGNTVANAIGWTTPTASTGYTVIGAGVAPVPLPAAVWLFGGAVAGLVGFGRRNGRPTV</sequence>
<gene>
    <name evidence="2" type="ORF">A1355_22825</name>
</gene>
<evidence type="ECO:0000256" key="1">
    <source>
        <dbReference type="SAM" id="SignalP"/>
    </source>
</evidence>
<evidence type="ECO:0000313" key="2">
    <source>
        <dbReference type="EMBL" id="OAI21997.1"/>
    </source>
</evidence>
<keyword evidence="1" id="KW-0732">Signal</keyword>
<proteinExistence type="predicted"/>
<feature type="signal peptide" evidence="1">
    <location>
        <begin position="1"/>
        <end position="22"/>
    </location>
</feature>
<keyword evidence="3" id="KW-1185">Reference proteome</keyword>
<dbReference type="EMBL" id="LUUK01000085">
    <property type="protein sequence ID" value="OAI21997.1"/>
    <property type="molecule type" value="Genomic_DNA"/>
</dbReference>
<dbReference type="STRING" id="702114.A1355_22825"/>
<dbReference type="RefSeq" id="WP_064026671.1">
    <property type="nucleotide sequence ID" value="NZ_LUUK01000085.1"/>
</dbReference>
<dbReference type="Proteomes" id="UP000077628">
    <property type="component" value="Unassembled WGS sequence"/>
</dbReference>
<name>A0A177NVB5_9GAMM</name>
<comment type="caution">
    <text evidence="2">The sequence shown here is derived from an EMBL/GenBank/DDBJ whole genome shotgun (WGS) entry which is preliminary data.</text>
</comment>
<evidence type="ECO:0000313" key="3">
    <source>
        <dbReference type="Proteomes" id="UP000077628"/>
    </source>
</evidence>
<organism evidence="2 3">
    <name type="scientific">Methylomonas koyamae</name>
    <dbReference type="NCBI Taxonomy" id="702114"/>
    <lineage>
        <taxon>Bacteria</taxon>
        <taxon>Pseudomonadati</taxon>
        <taxon>Pseudomonadota</taxon>
        <taxon>Gammaproteobacteria</taxon>
        <taxon>Methylococcales</taxon>
        <taxon>Methylococcaceae</taxon>
        <taxon>Methylomonas</taxon>
    </lineage>
</organism>
<feature type="chain" id="PRO_5008069595" evidence="1">
    <location>
        <begin position="23"/>
        <end position="299"/>
    </location>
</feature>
<reference evidence="3" key="1">
    <citation type="submission" date="2016-03" db="EMBL/GenBank/DDBJ databases">
        <authorList>
            <person name="Heylen K."/>
            <person name="De Vos P."/>
            <person name="Vekeman B."/>
        </authorList>
    </citation>
    <scope>NUCLEOTIDE SEQUENCE [LARGE SCALE GENOMIC DNA]</scope>
    <source>
        <strain evidence="3">R-45383</strain>
    </source>
</reference>
<protein>
    <submittedName>
        <fullName evidence="2">Uncharacterized protein</fullName>
    </submittedName>
</protein>
<accession>A0A177NVB5</accession>